<feature type="compositionally biased region" description="Basic and acidic residues" evidence="1">
    <location>
        <begin position="78"/>
        <end position="103"/>
    </location>
</feature>
<sequence length="103" mass="11943">MAKKHDEQTETEKSPFEVGDEVEFKLEKNDFTGYIDKAYNNAFLITFESNDPEIIDKYHNKTVVNHKDLKMIKQAPRIQKDPDEGSDDDSKKDDDQKSSDTTK</sequence>
<dbReference type="OrthoDB" id="2326589at2"/>
<reference evidence="3 5" key="2">
    <citation type="submission" date="2019-10" db="EMBL/GenBank/DDBJ databases">
        <title>Genome sequencing of Lactobacillus fructivorans.</title>
        <authorList>
            <person name="Kim K."/>
        </authorList>
    </citation>
    <scope>NUCLEOTIDE SEQUENCE [LARGE SCALE GENOMIC DNA]</scope>
    <source>
        <strain evidence="3 5">LF543</strain>
    </source>
</reference>
<keyword evidence="4" id="KW-1185">Reference proteome</keyword>
<gene>
    <name evidence="3" type="ORF">LF543_02070</name>
    <name evidence="2" type="ORF">LfDm3_1028</name>
</gene>
<dbReference type="Pfam" id="PF09953">
    <property type="entry name" value="DUF2187"/>
    <property type="match status" value="1"/>
</dbReference>
<reference evidence="2 4" key="1">
    <citation type="submission" date="2014-06" db="EMBL/GenBank/DDBJ databases">
        <title>Functional and comparative genomic analyses of the Drosophila gut microbiota identify candidate symbiosis factors.</title>
        <authorList>
            <person name="Newell P.D."/>
            <person name="Chaston J.M."/>
            <person name="Douglas A.E."/>
        </authorList>
    </citation>
    <scope>NUCLEOTIDE SEQUENCE [LARGE SCALE GENOMIC DNA]</scope>
    <source>
        <strain evidence="2 4">DmCS_002</strain>
    </source>
</reference>
<protein>
    <submittedName>
        <fullName evidence="3">DUF2187 domain-containing protein</fullName>
    </submittedName>
</protein>
<evidence type="ECO:0000256" key="1">
    <source>
        <dbReference type="SAM" id="MobiDB-lite"/>
    </source>
</evidence>
<feature type="compositionally biased region" description="Basic and acidic residues" evidence="1">
    <location>
        <begin position="1"/>
        <end position="15"/>
    </location>
</feature>
<dbReference type="EMBL" id="JOJZ01000020">
    <property type="protein sequence ID" value="KID41362.1"/>
    <property type="molecule type" value="Genomic_DNA"/>
</dbReference>
<feature type="region of interest" description="Disordered" evidence="1">
    <location>
        <begin position="69"/>
        <end position="103"/>
    </location>
</feature>
<dbReference type="AlphaFoldDB" id="A0A0C1PKZ3"/>
<evidence type="ECO:0000313" key="5">
    <source>
        <dbReference type="Proteomes" id="UP000327194"/>
    </source>
</evidence>
<organism evidence="2 4">
    <name type="scientific">Fructilactobacillus fructivorans</name>
    <dbReference type="NCBI Taxonomy" id="1614"/>
    <lineage>
        <taxon>Bacteria</taxon>
        <taxon>Bacillati</taxon>
        <taxon>Bacillota</taxon>
        <taxon>Bacilli</taxon>
        <taxon>Lactobacillales</taxon>
        <taxon>Lactobacillaceae</taxon>
        <taxon>Fructilactobacillus</taxon>
    </lineage>
</organism>
<dbReference type="RefSeq" id="WP_010022762.1">
    <property type="nucleotide sequence ID" value="NZ_AZDS01000005.1"/>
</dbReference>
<accession>A0A0C1PKZ3</accession>
<evidence type="ECO:0000313" key="4">
    <source>
        <dbReference type="Proteomes" id="UP000031397"/>
    </source>
</evidence>
<dbReference type="Proteomes" id="UP000031397">
    <property type="component" value="Unassembled WGS sequence"/>
</dbReference>
<evidence type="ECO:0000313" key="2">
    <source>
        <dbReference type="EMBL" id="KID41362.1"/>
    </source>
</evidence>
<proteinExistence type="predicted"/>
<dbReference type="KEGG" id="lfv:LF543_02070"/>
<name>A0A0C1PKZ3_9LACO</name>
<dbReference type="InterPro" id="IPR018690">
    <property type="entry name" value="DUF2187"/>
</dbReference>
<dbReference type="GeneID" id="74913690"/>
<dbReference type="EMBL" id="CP045562">
    <property type="protein sequence ID" value="QFX92429.1"/>
    <property type="molecule type" value="Genomic_DNA"/>
</dbReference>
<feature type="region of interest" description="Disordered" evidence="1">
    <location>
        <begin position="1"/>
        <end position="20"/>
    </location>
</feature>
<dbReference type="PATRIC" id="fig|1614.7.peg.975"/>
<dbReference type="Proteomes" id="UP000327194">
    <property type="component" value="Chromosome"/>
</dbReference>
<evidence type="ECO:0000313" key="3">
    <source>
        <dbReference type="EMBL" id="QFX92429.1"/>
    </source>
</evidence>